<name>A0A1G2HUM9_9BACT</name>
<accession>A0A1G2HUM9</accession>
<keyword evidence="1" id="KW-0812">Transmembrane</keyword>
<organism evidence="2 3">
    <name type="scientific">Candidatus Staskawiczbacteria bacterium RIFCSPHIGHO2_01_FULL_41_41</name>
    <dbReference type="NCBI Taxonomy" id="1802203"/>
    <lineage>
        <taxon>Bacteria</taxon>
        <taxon>Candidatus Staskawicziibacteriota</taxon>
    </lineage>
</organism>
<dbReference type="AlphaFoldDB" id="A0A1G2HUM9"/>
<evidence type="ECO:0000313" key="2">
    <source>
        <dbReference type="EMBL" id="OGZ66175.1"/>
    </source>
</evidence>
<keyword evidence="1" id="KW-1133">Transmembrane helix</keyword>
<gene>
    <name evidence="2" type="ORF">A2822_04070</name>
</gene>
<dbReference type="EMBL" id="MHOP01000008">
    <property type="protein sequence ID" value="OGZ66175.1"/>
    <property type="molecule type" value="Genomic_DNA"/>
</dbReference>
<keyword evidence="1" id="KW-0472">Membrane</keyword>
<sequence length="160" mass="18182">MIFLRPSVWGVWALTTGVIMALVLPKDFDGPAWDACGQFLRQFHEKANEVFKAMHQPEFGFVVAHWQSETAKIPTHYLRRVGYSSPAYVLLDNFVGFGVGIEDPFRPKTFSAAENLVKVAKKKFELKFGLIFWTKPGFDFVPSKYYRVMIGEQLAGSAKK</sequence>
<proteinExistence type="predicted"/>
<reference evidence="2 3" key="1">
    <citation type="journal article" date="2016" name="Nat. Commun.">
        <title>Thousands of microbial genomes shed light on interconnected biogeochemical processes in an aquifer system.</title>
        <authorList>
            <person name="Anantharaman K."/>
            <person name="Brown C.T."/>
            <person name="Hug L.A."/>
            <person name="Sharon I."/>
            <person name="Castelle C.J."/>
            <person name="Probst A.J."/>
            <person name="Thomas B.C."/>
            <person name="Singh A."/>
            <person name="Wilkins M.J."/>
            <person name="Karaoz U."/>
            <person name="Brodie E.L."/>
            <person name="Williams K.H."/>
            <person name="Hubbard S.S."/>
            <person name="Banfield J.F."/>
        </authorList>
    </citation>
    <scope>NUCLEOTIDE SEQUENCE [LARGE SCALE GENOMIC DNA]</scope>
</reference>
<dbReference type="Proteomes" id="UP000178774">
    <property type="component" value="Unassembled WGS sequence"/>
</dbReference>
<protein>
    <submittedName>
        <fullName evidence="2">Uncharacterized protein</fullName>
    </submittedName>
</protein>
<evidence type="ECO:0000313" key="3">
    <source>
        <dbReference type="Proteomes" id="UP000178774"/>
    </source>
</evidence>
<feature type="transmembrane region" description="Helical" evidence="1">
    <location>
        <begin position="6"/>
        <end position="24"/>
    </location>
</feature>
<comment type="caution">
    <text evidence="2">The sequence shown here is derived from an EMBL/GenBank/DDBJ whole genome shotgun (WGS) entry which is preliminary data.</text>
</comment>
<evidence type="ECO:0000256" key="1">
    <source>
        <dbReference type="SAM" id="Phobius"/>
    </source>
</evidence>